<accession>A0A1V9G438</accession>
<dbReference type="Proteomes" id="UP000192796">
    <property type="component" value="Unassembled WGS sequence"/>
</dbReference>
<evidence type="ECO:0000313" key="4">
    <source>
        <dbReference type="Proteomes" id="UP000192796"/>
    </source>
</evidence>
<dbReference type="STRING" id="1703345.A3860_16875"/>
<sequence length="92" mass="9494">MWFYRKVQGKGKQRGPGKTSGSLSVGALPANTAGAPVFGTMTAPAAVFTGSAIARSFAGFVMFFKAVRITGKSGSKGGNSHQGGYGKYSFHN</sequence>
<keyword evidence="2" id="KW-1133">Transmembrane helix</keyword>
<feature type="region of interest" description="Disordered" evidence="1">
    <location>
        <begin position="72"/>
        <end position="92"/>
    </location>
</feature>
<comment type="caution">
    <text evidence="3">The sequence shown here is derived from an EMBL/GenBank/DDBJ whole genome shotgun (WGS) entry which is preliminary data.</text>
</comment>
<feature type="compositionally biased region" description="Gly residues" evidence="1">
    <location>
        <begin position="74"/>
        <end position="86"/>
    </location>
</feature>
<gene>
    <name evidence="3" type="ORF">A3860_16875</name>
</gene>
<evidence type="ECO:0000313" key="3">
    <source>
        <dbReference type="EMBL" id="OQP65340.1"/>
    </source>
</evidence>
<organism evidence="3 4">
    <name type="scientific">Niastella vici</name>
    <dbReference type="NCBI Taxonomy" id="1703345"/>
    <lineage>
        <taxon>Bacteria</taxon>
        <taxon>Pseudomonadati</taxon>
        <taxon>Bacteroidota</taxon>
        <taxon>Chitinophagia</taxon>
        <taxon>Chitinophagales</taxon>
        <taxon>Chitinophagaceae</taxon>
        <taxon>Niastella</taxon>
    </lineage>
</organism>
<proteinExistence type="predicted"/>
<keyword evidence="4" id="KW-1185">Reference proteome</keyword>
<keyword evidence="2" id="KW-0812">Transmembrane</keyword>
<evidence type="ECO:0000256" key="1">
    <source>
        <dbReference type="SAM" id="MobiDB-lite"/>
    </source>
</evidence>
<dbReference type="AlphaFoldDB" id="A0A1V9G438"/>
<name>A0A1V9G438_9BACT</name>
<protein>
    <submittedName>
        <fullName evidence="3">Uncharacterized protein</fullName>
    </submittedName>
</protein>
<evidence type="ECO:0000256" key="2">
    <source>
        <dbReference type="SAM" id="Phobius"/>
    </source>
</evidence>
<feature type="transmembrane region" description="Helical" evidence="2">
    <location>
        <begin position="45"/>
        <end position="67"/>
    </location>
</feature>
<dbReference type="EMBL" id="LVYD01000024">
    <property type="protein sequence ID" value="OQP65340.1"/>
    <property type="molecule type" value="Genomic_DNA"/>
</dbReference>
<feature type="region of interest" description="Disordered" evidence="1">
    <location>
        <begin position="1"/>
        <end position="25"/>
    </location>
</feature>
<keyword evidence="2" id="KW-0472">Membrane</keyword>
<reference evidence="3 4" key="1">
    <citation type="submission" date="2016-03" db="EMBL/GenBank/DDBJ databases">
        <title>Niastella vici sp. nov., isolated from farmland soil.</title>
        <authorList>
            <person name="Chen L."/>
            <person name="Wang D."/>
            <person name="Yang S."/>
            <person name="Wang G."/>
        </authorList>
    </citation>
    <scope>NUCLEOTIDE SEQUENCE [LARGE SCALE GENOMIC DNA]</scope>
    <source>
        <strain evidence="3 4">DJ57</strain>
    </source>
</reference>